<sequence length="45" mass="4870">MTSRWSPLSAELTALSIRNILKSNNGWNGLEGILLILGKSVGDDQ</sequence>
<evidence type="ECO:0000313" key="2">
    <source>
        <dbReference type="Proteomes" id="UP000681720"/>
    </source>
</evidence>
<comment type="caution">
    <text evidence="1">The sequence shown here is derived from an EMBL/GenBank/DDBJ whole genome shotgun (WGS) entry which is preliminary data.</text>
</comment>
<dbReference type="AlphaFoldDB" id="A0A8S3DKD3"/>
<organism evidence="1 2">
    <name type="scientific">Rotaria magnacalcarata</name>
    <dbReference type="NCBI Taxonomy" id="392030"/>
    <lineage>
        <taxon>Eukaryota</taxon>
        <taxon>Metazoa</taxon>
        <taxon>Spiralia</taxon>
        <taxon>Gnathifera</taxon>
        <taxon>Rotifera</taxon>
        <taxon>Eurotatoria</taxon>
        <taxon>Bdelloidea</taxon>
        <taxon>Philodinida</taxon>
        <taxon>Philodinidae</taxon>
        <taxon>Rotaria</taxon>
    </lineage>
</organism>
<proteinExistence type="predicted"/>
<feature type="non-terminal residue" evidence="1">
    <location>
        <position position="45"/>
    </location>
</feature>
<dbReference type="Proteomes" id="UP000681720">
    <property type="component" value="Unassembled WGS sequence"/>
</dbReference>
<dbReference type="EMBL" id="CAJOBJ010218670">
    <property type="protein sequence ID" value="CAF5028073.1"/>
    <property type="molecule type" value="Genomic_DNA"/>
</dbReference>
<reference evidence="1" key="1">
    <citation type="submission" date="2021-02" db="EMBL/GenBank/DDBJ databases">
        <authorList>
            <person name="Nowell W R."/>
        </authorList>
    </citation>
    <scope>NUCLEOTIDE SEQUENCE</scope>
</reference>
<evidence type="ECO:0000313" key="1">
    <source>
        <dbReference type="EMBL" id="CAF5028073.1"/>
    </source>
</evidence>
<accession>A0A8S3DKD3</accession>
<protein>
    <submittedName>
        <fullName evidence="1">Uncharacterized protein</fullName>
    </submittedName>
</protein>
<name>A0A8S3DKD3_9BILA</name>
<gene>
    <name evidence="1" type="ORF">GIL414_LOCUS58748</name>
</gene>